<feature type="domain" description="AMP-dependent synthetase/ligase" evidence="1">
    <location>
        <begin position="93"/>
        <end position="285"/>
    </location>
</feature>
<reference evidence="2" key="1">
    <citation type="submission" date="2020-10" db="EMBL/GenBank/DDBJ databases">
        <authorList>
            <person name="Gilroy R."/>
        </authorList>
    </citation>
    <scope>NUCLEOTIDE SEQUENCE</scope>
    <source>
        <strain evidence="2">ChiBcolR7-354</strain>
    </source>
</reference>
<evidence type="ECO:0000259" key="1">
    <source>
        <dbReference type="Pfam" id="PF00501"/>
    </source>
</evidence>
<dbReference type="PANTHER" id="PTHR43845">
    <property type="entry name" value="BLR5969 PROTEIN"/>
    <property type="match status" value="1"/>
</dbReference>
<evidence type="ECO:0000313" key="2">
    <source>
        <dbReference type="EMBL" id="HIQ79537.1"/>
    </source>
</evidence>
<dbReference type="Gene3D" id="3.40.50.12780">
    <property type="entry name" value="N-terminal domain of ligase-like"/>
    <property type="match status" value="1"/>
</dbReference>
<dbReference type="Pfam" id="PF00501">
    <property type="entry name" value="AMP-binding"/>
    <property type="match status" value="1"/>
</dbReference>
<sequence>MRRSRLDNWICSLEGLSEVTPENLESLQLERLNSLLLRERERGGFYSALPCRLESLSELASLPFTTAEQLAENVSSMLLCSQAEVSRVISGSTSGTTGPAKRVFYTRRDIEHTVGFFAAGIGEFVLSGDTVMIAMPFSGPFGLGDLIAEAVASLGAAALRTGAGRSLGELCSELDSAQPEAYIGMSVPLLALLRYYVNLNGRLPPLRHALISGDACPEGVVSEIEALLSSRLFPHYGSREMCLGGAVTCPAHDGMHLRANHIIAEIVDAAGSPLPAGEWGELVITTLDMEALPLIRYRTGDYTRLLPAPCPCGSCTPRLDRVSRLNRRERLMEQLDSALFLLPSLLDYAAELLPGRLKISALTLDGRDPGLAASAKRLFPDSEIEAVCRKADENTVLSARKRTFL</sequence>
<name>A0A9D1CT49_9FIRM</name>
<accession>A0A9D1CT49</accession>
<dbReference type="AlphaFoldDB" id="A0A9D1CT49"/>
<dbReference type="NCBIfam" id="NF045666">
    <property type="entry name" value="DVU1553_fam_AMP"/>
    <property type="match status" value="1"/>
</dbReference>
<reference evidence="2" key="2">
    <citation type="journal article" date="2021" name="PeerJ">
        <title>Extensive microbial diversity within the chicken gut microbiome revealed by metagenomics and culture.</title>
        <authorList>
            <person name="Gilroy R."/>
            <person name="Ravi A."/>
            <person name="Getino M."/>
            <person name="Pursley I."/>
            <person name="Horton D.L."/>
            <person name="Alikhan N.F."/>
            <person name="Baker D."/>
            <person name="Gharbi K."/>
            <person name="Hall N."/>
            <person name="Watson M."/>
            <person name="Adriaenssens E.M."/>
            <person name="Foster-Nyarko E."/>
            <person name="Jarju S."/>
            <person name="Secka A."/>
            <person name="Antonio M."/>
            <person name="Oren A."/>
            <person name="Chaudhuri R.R."/>
            <person name="La Ragione R."/>
            <person name="Hildebrand F."/>
            <person name="Pallen M.J."/>
        </authorList>
    </citation>
    <scope>NUCLEOTIDE SEQUENCE</scope>
    <source>
        <strain evidence="2">ChiBcolR7-354</strain>
    </source>
</reference>
<dbReference type="PANTHER" id="PTHR43845:SF1">
    <property type="entry name" value="BLR5969 PROTEIN"/>
    <property type="match status" value="1"/>
</dbReference>
<gene>
    <name evidence="2" type="ORF">IAB77_09820</name>
</gene>
<evidence type="ECO:0000313" key="3">
    <source>
        <dbReference type="Proteomes" id="UP000824262"/>
    </source>
</evidence>
<dbReference type="EMBL" id="DVGA01000113">
    <property type="protein sequence ID" value="HIQ79537.1"/>
    <property type="molecule type" value="Genomic_DNA"/>
</dbReference>
<protein>
    <submittedName>
        <fullName evidence="2">AMP-binding protein</fullName>
    </submittedName>
</protein>
<dbReference type="InterPro" id="IPR000873">
    <property type="entry name" value="AMP-dep_synth/lig_dom"/>
</dbReference>
<organism evidence="2 3">
    <name type="scientific">Candidatus Scatomorpha intestinavium</name>
    <dbReference type="NCBI Taxonomy" id="2840922"/>
    <lineage>
        <taxon>Bacteria</taxon>
        <taxon>Bacillati</taxon>
        <taxon>Bacillota</taxon>
        <taxon>Clostridia</taxon>
        <taxon>Eubacteriales</taxon>
        <taxon>Candidatus Scatomorpha</taxon>
    </lineage>
</organism>
<proteinExistence type="predicted"/>
<dbReference type="SUPFAM" id="SSF56801">
    <property type="entry name" value="Acetyl-CoA synthetase-like"/>
    <property type="match status" value="1"/>
</dbReference>
<dbReference type="InterPro" id="IPR042099">
    <property type="entry name" value="ANL_N_sf"/>
</dbReference>
<comment type="caution">
    <text evidence="2">The sequence shown here is derived from an EMBL/GenBank/DDBJ whole genome shotgun (WGS) entry which is preliminary data.</text>
</comment>
<dbReference type="Proteomes" id="UP000824262">
    <property type="component" value="Unassembled WGS sequence"/>
</dbReference>